<dbReference type="Gene3D" id="2.60.120.380">
    <property type="match status" value="2"/>
</dbReference>
<dbReference type="InterPro" id="IPR011049">
    <property type="entry name" value="Serralysin-like_metalloprot_C"/>
</dbReference>
<dbReference type="EMBL" id="JADEWL010000091">
    <property type="protein sequence ID" value="MBE9215249.1"/>
    <property type="molecule type" value="Genomic_DNA"/>
</dbReference>
<evidence type="ECO:0000313" key="2">
    <source>
        <dbReference type="EMBL" id="MBE9215249.1"/>
    </source>
</evidence>
<keyword evidence="3" id="KW-1185">Reference proteome</keyword>
<sequence>MEPKISLQTLTGTFSGETNEFRDTILTPELVESLGEQPGASILVLSLQTEGEIPEGGVEVVINSDIALTDYFANLGRQPLTFGGEVLSAVYDEDGTATGIRLRVDNPNALISLPLENKEEVETDGIEQATFTLETGSGYSVDADSSSSLVTFYDSLETAPVPTNEPEVSMSVSETQLVESQGNTTTFTFNVEGEIPSDGLLVYVNSPGNRAALGEFDVFNAEVSGGTVPFPNFAASGFYFKILENGASITVPAFDETTNPEIEEGIVEGIQEFTFELVNGPGYTINSEAGAVNLTIADNPDSQIQVSYTVEPATLIESEATVGVHNFTLSATPPEEGLTVTVTADGLEKFDLSGIETTGISGDIEILESFPPQLRFTITDINASIKLPVANDGVDEGLESAVFTLQSGDGYQVNPEANSGTFNLVDTVEQVPPATEESEPNDILGFAQPVSLNEFNSEISINGSIDYSNSNTYENEDGTLTRVDASEDVDLYKVDLKAGDTIKIDADANQFEEGRKVDPWLRVFDANGAELASNDDGAAPNEIFDSGFEPYIEFTAPEDGSYYVGVSIYENSEYDPLTPASGTGNSELDPNEYGTGQYTINLSLNNPDAFKPEATEIPASTGEGIPISLFTVSGVYNNDFENGNYDILLGGSLVETAPEDTAASLNIVLTTEAEIPEGGLEVYVNSDIVLTDYFGDLEDEEFGRDYAVPYGGNLGGKPFSRGGQFLDAVYNEDGEATGFKFLLEESYGVISLLPSNREEAETDGAETATFSLVESEGYILTPANSSTVTFFDSLDDLVFPAVVPPEVSLELSTNELIESEGTELTLTLSLNQTPPGGGVQVYVSSGVSNFLSELDVFAADIEGGIVIPDGDVSGFYFQMFGETATITVPVFDSAALEAPEGIEQFDISLVPGQGYTVNPEQNGGTIIIKDTPDSLIQASINTEPEVLIESEATVANVNLSLSAPPPEEGVTLTVNAPEILEFDLESLTVTGGEIIVPPVASDLFGFTINLTEQDATVSFAVANDGEAETLETATFTVESGEGYQVDTEAASATFTIVDSPELAPSFTEEVNDTIDTAIATGLAASNTTTSFSGEINQYFVEVDEDNTLTVDATEDVDMYSFALNAGDSISIDVDSIPYELEGIERTQRLDSELRLLDAEGNELASVNNAPAPDEIFTANRDPYLEFTAETAGTYYVGVAQLGNTLYDPFEAGSGSGRTFPNSGINIGEYDISFNLTPSSEPEPEPQPVPPIFGSVEQNIIEVEGSNGLIFAGSSDDLIDASISSTGSNRIYAGSGDDTVILGMSDRIVGGAGDDKFFALSGGDNIITGGAGADQFWIATAEIPDAANVITDFTSGEDVLGIAGLGIGFDDLSITQQDDNTLIAANGSDLAILQGIGATSLIIDNFAFA</sequence>
<gene>
    <name evidence="2" type="ORF">IQ247_21730</name>
</gene>
<comment type="caution">
    <text evidence="2">The sequence shown here is derived from an EMBL/GenBank/DDBJ whole genome shotgun (WGS) entry which is preliminary data.</text>
</comment>
<dbReference type="Proteomes" id="UP000620559">
    <property type="component" value="Unassembled WGS sequence"/>
</dbReference>
<dbReference type="Pfam" id="PF04151">
    <property type="entry name" value="PPC"/>
    <property type="match status" value="2"/>
</dbReference>
<proteinExistence type="predicted"/>
<feature type="domain" description="Peptidase C-terminal archaeal/bacterial" evidence="1">
    <location>
        <begin position="488"/>
        <end position="567"/>
    </location>
</feature>
<dbReference type="Gene3D" id="2.160.20.160">
    <property type="match status" value="1"/>
</dbReference>
<feature type="domain" description="Peptidase C-terminal archaeal/bacterial" evidence="1">
    <location>
        <begin position="1115"/>
        <end position="1199"/>
    </location>
</feature>
<reference evidence="2" key="1">
    <citation type="submission" date="2020-10" db="EMBL/GenBank/DDBJ databases">
        <authorList>
            <person name="Castelo-Branco R."/>
            <person name="Eusebio N."/>
            <person name="Adriana R."/>
            <person name="Vieira A."/>
            <person name="Brugerolle De Fraissinette N."/>
            <person name="Rezende De Castro R."/>
            <person name="Schneider M.P."/>
            <person name="Vasconcelos V."/>
            <person name="Leao P.N."/>
        </authorList>
    </citation>
    <scope>NUCLEOTIDE SEQUENCE</scope>
    <source>
        <strain evidence="2">LEGE 06105</strain>
    </source>
</reference>
<dbReference type="SUPFAM" id="SSF51120">
    <property type="entry name" value="beta-Roll"/>
    <property type="match status" value="1"/>
</dbReference>
<dbReference type="RefSeq" id="WP_193923272.1">
    <property type="nucleotide sequence ID" value="NZ_JADEWL010000091.1"/>
</dbReference>
<protein>
    <submittedName>
        <fullName evidence="2">Pre-peptidase C-terminal domain-containing protein</fullName>
    </submittedName>
</protein>
<dbReference type="InterPro" id="IPR007280">
    <property type="entry name" value="Peptidase_C_arc/bac"/>
</dbReference>
<evidence type="ECO:0000259" key="1">
    <source>
        <dbReference type="Pfam" id="PF04151"/>
    </source>
</evidence>
<name>A0A8J7JUP5_9CYAN</name>
<organism evidence="2 3">
    <name type="scientific">Plectonema cf. radiosum LEGE 06105</name>
    <dbReference type="NCBI Taxonomy" id="945769"/>
    <lineage>
        <taxon>Bacteria</taxon>
        <taxon>Bacillati</taxon>
        <taxon>Cyanobacteriota</taxon>
        <taxon>Cyanophyceae</taxon>
        <taxon>Oscillatoriophycideae</taxon>
        <taxon>Oscillatoriales</taxon>
        <taxon>Microcoleaceae</taxon>
        <taxon>Plectonema</taxon>
    </lineage>
</organism>
<accession>A0A8J7JUP5</accession>
<evidence type="ECO:0000313" key="3">
    <source>
        <dbReference type="Proteomes" id="UP000620559"/>
    </source>
</evidence>